<reference evidence="1 2" key="2">
    <citation type="journal article" date="2011" name="Stand. Genomic Sci.">
        <title>Complete genome sequence of Mahella australiensis type strain (50-1 BON).</title>
        <authorList>
            <person name="Sikorski J."/>
            <person name="Teshima H."/>
            <person name="Nolan M."/>
            <person name="Lucas S."/>
            <person name="Hammon N."/>
            <person name="Deshpande S."/>
            <person name="Cheng J.F."/>
            <person name="Pitluck S."/>
            <person name="Liolios K."/>
            <person name="Pagani I."/>
            <person name="Ivanova N."/>
            <person name="Huntemann M."/>
            <person name="Mavromatis K."/>
            <person name="Ovchinikova G."/>
            <person name="Pati A."/>
            <person name="Tapia R."/>
            <person name="Han C."/>
            <person name="Goodwin L."/>
            <person name="Chen A."/>
            <person name="Palaniappan K."/>
            <person name="Land M."/>
            <person name="Hauser L."/>
            <person name="Ngatchou-Djao O.D."/>
            <person name="Rohde M."/>
            <person name="Pukall R."/>
            <person name="Spring S."/>
            <person name="Abt B."/>
            <person name="Goker M."/>
            <person name="Detter J.C."/>
            <person name="Woyke T."/>
            <person name="Bristow J."/>
            <person name="Markowitz V."/>
            <person name="Hugenholtz P."/>
            <person name="Eisen J.A."/>
            <person name="Kyrpides N.C."/>
            <person name="Klenk H.P."/>
            <person name="Lapidus A."/>
        </authorList>
    </citation>
    <scope>NUCLEOTIDE SEQUENCE [LARGE SCALE GENOMIC DNA]</scope>
    <source>
        <strain evidence="2">DSM 15567 / CIP 107919 / 50-1 BON</strain>
    </source>
</reference>
<sequence>MHLGCHAVLFRDRIKSETENITKGLSETGFEGSEIGSRFFGTDEKQKLLMLLDKYNYQKAKAFLDSIIN</sequence>
<protein>
    <submittedName>
        <fullName evidence="1">RNA methyltransferase</fullName>
    </submittedName>
</protein>
<dbReference type="AlphaFoldDB" id="F3ZVN5"/>
<accession>F3ZVN5</accession>
<dbReference type="RefSeq" id="WP_013781855.1">
    <property type="nucleotide sequence ID" value="NC_015520.1"/>
</dbReference>
<evidence type="ECO:0000313" key="2">
    <source>
        <dbReference type="Proteomes" id="UP000008457"/>
    </source>
</evidence>
<reference evidence="2" key="1">
    <citation type="submission" date="2010-11" db="EMBL/GenBank/DDBJ databases">
        <title>The complete genome of Mahella australiensis DSM 15567.</title>
        <authorList>
            <consortium name="US DOE Joint Genome Institute (JGI-PGF)"/>
            <person name="Lucas S."/>
            <person name="Copeland A."/>
            <person name="Lapidus A."/>
            <person name="Bruce D."/>
            <person name="Goodwin L."/>
            <person name="Pitluck S."/>
            <person name="Kyrpides N."/>
            <person name="Mavromatis K."/>
            <person name="Pagani I."/>
            <person name="Ivanova N."/>
            <person name="Teshima H."/>
            <person name="Brettin T."/>
            <person name="Detter J.C."/>
            <person name="Han C."/>
            <person name="Tapia R."/>
            <person name="Land M."/>
            <person name="Hauser L."/>
            <person name="Markowitz V."/>
            <person name="Cheng J.-F."/>
            <person name="Hugenholtz P."/>
            <person name="Woyke T."/>
            <person name="Wu D."/>
            <person name="Spring S."/>
            <person name="Pukall R."/>
            <person name="Steenblock K."/>
            <person name="Schneider S."/>
            <person name="Klenk H.-P."/>
            <person name="Eisen J.A."/>
        </authorList>
    </citation>
    <scope>NUCLEOTIDE SEQUENCE [LARGE SCALE GENOMIC DNA]</scope>
    <source>
        <strain evidence="2">DSM 15567 / CIP 107919 / 50-1 BON</strain>
    </source>
</reference>
<proteinExistence type="predicted"/>
<keyword evidence="1" id="KW-0808">Transferase</keyword>
<dbReference type="STRING" id="697281.Mahau_2260"/>
<dbReference type="GO" id="GO:0008168">
    <property type="term" value="F:methyltransferase activity"/>
    <property type="evidence" value="ECO:0007669"/>
    <property type="project" value="UniProtKB-KW"/>
</dbReference>
<dbReference type="OrthoDB" id="9779184at2"/>
<keyword evidence="2" id="KW-1185">Reference proteome</keyword>
<organism evidence="1 2">
    <name type="scientific">Mahella australiensis (strain DSM 15567 / CIP 107919 / 50-1 BON)</name>
    <dbReference type="NCBI Taxonomy" id="697281"/>
    <lineage>
        <taxon>Bacteria</taxon>
        <taxon>Bacillati</taxon>
        <taxon>Bacillota</taxon>
        <taxon>Clostridia</taxon>
        <taxon>Thermoanaerobacterales</taxon>
        <taxon>Thermoanaerobacterales Family IV. Incertae Sedis</taxon>
        <taxon>Mahella</taxon>
    </lineage>
</organism>
<dbReference type="HOGENOM" id="CLU_2770982_0_0_9"/>
<dbReference type="KEGG" id="mas:Mahau_2260"/>
<name>F3ZVN5_MAHA5</name>
<dbReference type="EMBL" id="CP002360">
    <property type="protein sequence ID" value="AEE97429.1"/>
    <property type="molecule type" value="Genomic_DNA"/>
</dbReference>
<keyword evidence="1" id="KW-0489">Methyltransferase</keyword>
<dbReference type="GO" id="GO:0032259">
    <property type="term" value="P:methylation"/>
    <property type="evidence" value="ECO:0007669"/>
    <property type="project" value="UniProtKB-KW"/>
</dbReference>
<evidence type="ECO:0000313" key="1">
    <source>
        <dbReference type="EMBL" id="AEE97429.1"/>
    </source>
</evidence>
<gene>
    <name evidence="1" type="ordered locus">Mahau_2260</name>
</gene>
<dbReference type="Proteomes" id="UP000008457">
    <property type="component" value="Chromosome"/>
</dbReference>